<dbReference type="InterPro" id="IPR012337">
    <property type="entry name" value="RNaseH-like_sf"/>
</dbReference>
<dbReference type="GO" id="GO:0003723">
    <property type="term" value="F:RNA binding"/>
    <property type="evidence" value="ECO:0007669"/>
    <property type="project" value="TreeGrafter"/>
</dbReference>
<dbReference type="GO" id="GO:0000175">
    <property type="term" value="F:3'-5'-RNA exonuclease activity"/>
    <property type="evidence" value="ECO:0007669"/>
    <property type="project" value="TreeGrafter"/>
</dbReference>
<evidence type="ECO:0000256" key="2">
    <source>
        <dbReference type="ARBA" id="ARBA00008372"/>
    </source>
</evidence>
<comment type="cofactor">
    <cofactor evidence="1">
        <name>a divalent metal cation</name>
        <dbReference type="ChEBI" id="CHEBI:60240"/>
    </cofactor>
</comment>
<comment type="caution">
    <text evidence="3">The sequence shown here is derived from an EMBL/GenBank/DDBJ whole genome shotgun (WGS) entry which is preliminary data.</text>
</comment>
<sequence>MRKPTVNCLGFRAIPQTLAFLIQSRLIHRPLSAAASGGEGAGAGGAMVVKKVTLSNFTSVLEDLRTRVREADFVAIDLEMTGVTSTPWRESFEFDRSDVRYLKIKDSAEKFAVVQFGLCTFRWDASQSSFIAHPLNFYIFPRKEQSIEGPSTEFLCQTSSISFLAKYQFDFNACIHEGISYLSKTQEEVALQNLCSAYENCLGDSSGDCEEYTEIPAVRTADILFTERMKIRFREWRESVLNYPKDPILEGNKCGPDAELNMVFFKMHPAIMLNGFTSHRIKLIQLVLRKYFKELLYVSVIGENCLLQKLVVYTDSEEDKASLMKEIQEDKLRSEKLKIQTAVGFRHVIDLLMSEKKLIVGHNCFLDIAHIYYKFIGPLPFSMEEFVLSVNKMLPNIIDTKHLITSNHVIQHLMKQSRKSLSSAFSVLCPQIHSDSQNSASNSFVKVDVQSDEPGSSYWSSGAKHEAGFDAFMTGCVFAQACSHLGIKFEQNSLVMDLPGNDKLKSYLNILYPSWSSGTVIDLTTGTETSSSGHIRKYPKREFANIALLWGFSSKIKPKDVEECMRKFFGKDSVISVFFLDKTAAFVQFNRKELVNELMVLKNTLEKEDGLISVLHPFSKLLEGGNTRVADYESYKEICGSSMSKFLFSDQAEATVIRRKSKIAPISLESSAPEHRISSKSDSDIRSGHLFSFEEILNPL</sequence>
<dbReference type="AlphaFoldDB" id="A0AAP0B3A7"/>
<dbReference type="PANTHER" id="PTHR15092">
    <property type="entry name" value="POLY A -SPECIFIC RIBONUCLEASE/TARGET OF EGR1, MEMBER 1"/>
    <property type="match status" value="1"/>
</dbReference>
<evidence type="ECO:0000256" key="1">
    <source>
        <dbReference type="ARBA" id="ARBA00001968"/>
    </source>
</evidence>
<dbReference type="SUPFAM" id="SSF53098">
    <property type="entry name" value="Ribonuclease H-like"/>
    <property type="match status" value="1"/>
</dbReference>
<dbReference type="Proteomes" id="UP001418222">
    <property type="component" value="Unassembled WGS sequence"/>
</dbReference>
<name>A0AAP0B3A7_9ASPA</name>
<keyword evidence="4" id="KW-1185">Reference proteome</keyword>
<dbReference type="Pfam" id="PF04857">
    <property type="entry name" value="CAF1"/>
    <property type="match status" value="1"/>
</dbReference>
<dbReference type="Gene3D" id="3.30.420.10">
    <property type="entry name" value="Ribonuclease H-like superfamily/Ribonuclease H"/>
    <property type="match status" value="2"/>
</dbReference>
<proteinExistence type="inferred from homology"/>
<reference evidence="3 4" key="1">
    <citation type="journal article" date="2022" name="Nat. Plants">
        <title>Genomes of leafy and leafless Platanthera orchids illuminate the evolution of mycoheterotrophy.</title>
        <authorList>
            <person name="Li M.H."/>
            <person name="Liu K.W."/>
            <person name="Li Z."/>
            <person name="Lu H.C."/>
            <person name="Ye Q.L."/>
            <person name="Zhang D."/>
            <person name="Wang J.Y."/>
            <person name="Li Y.F."/>
            <person name="Zhong Z.M."/>
            <person name="Liu X."/>
            <person name="Yu X."/>
            <person name="Liu D.K."/>
            <person name="Tu X.D."/>
            <person name="Liu B."/>
            <person name="Hao Y."/>
            <person name="Liao X.Y."/>
            <person name="Jiang Y.T."/>
            <person name="Sun W.H."/>
            <person name="Chen J."/>
            <person name="Chen Y.Q."/>
            <person name="Ai Y."/>
            <person name="Zhai J.W."/>
            <person name="Wu S.S."/>
            <person name="Zhou Z."/>
            <person name="Hsiao Y.Y."/>
            <person name="Wu W.L."/>
            <person name="Chen Y.Y."/>
            <person name="Lin Y.F."/>
            <person name="Hsu J.L."/>
            <person name="Li C.Y."/>
            <person name="Wang Z.W."/>
            <person name="Zhao X."/>
            <person name="Zhong W.Y."/>
            <person name="Ma X.K."/>
            <person name="Ma L."/>
            <person name="Huang J."/>
            <person name="Chen G.Z."/>
            <person name="Huang M.Z."/>
            <person name="Huang L."/>
            <person name="Peng D.H."/>
            <person name="Luo Y.B."/>
            <person name="Zou S.Q."/>
            <person name="Chen S.P."/>
            <person name="Lan S."/>
            <person name="Tsai W.C."/>
            <person name="Van de Peer Y."/>
            <person name="Liu Z.J."/>
        </authorList>
    </citation>
    <scope>NUCLEOTIDE SEQUENCE [LARGE SCALE GENOMIC DNA]</scope>
    <source>
        <strain evidence="3">Lor287</strain>
    </source>
</reference>
<dbReference type="InterPro" id="IPR036397">
    <property type="entry name" value="RNaseH_sf"/>
</dbReference>
<accession>A0AAP0B3A7</accession>
<dbReference type="PANTHER" id="PTHR15092:SF22">
    <property type="entry name" value="POLY(A)-SPECIFIC RIBONUCLEASE PNLDC1"/>
    <property type="match status" value="1"/>
</dbReference>
<dbReference type="EMBL" id="JBBWWQ010000016">
    <property type="protein sequence ID" value="KAK8926165.1"/>
    <property type="molecule type" value="Genomic_DNA"/>
</dbReference>
<dbReference type="InterPro" id="IPR051181">
    <property type="entry name" value="CAF1_poly(A)_ribonucleases"/>
</dbReference>
<gene>
    <name evidence="3" type="primary">PARN</name>
    <name evidence="3" type="ORF">KSP39_PZI018148</name>
</gene>
<protein>
    <submittedName>
        <fullName evidence="3">Poly(A)-specific ribonuclease PARN</fullName>
    </submittedName>
</protein>
<comment type="similarity">
    <text evidence="2">Belongs to the CAF1 family.</text>
</comment>
<organism evidence="3 4">
    <name type="scientific">Platanthera zijinensis</name>
    <dbReference type="NCBI Taxonomy" id="2320716"/>
    <lineage>
        <taxon>Eukaryota</taxon>
        <taxon>Viridiplantae</taxon>
        <taxon>Streptophyta</taxon>
        <taxon>Embryophyta</taxon>
        <taxon>Tracheophyta</taxon>
        <taxon>Spermatophyta</taxon>
        <taxon>Magnoliopsida</taxon>
        <taxon>Liliopsida</taxon>
        <taxon>Asparagales</taxon>
        <taxon>Orchidaceae</taxon>
        <taxon>Orchidoideae</taxon>
        <taxon>Orchideae</taxon>
        <taxon>Orchidinae</taxon>
        <taxon>Platanthera</taxon>
    </lineage>
</organism>
<dbReference type="InterPro" id="IPR006941">
    <property type="entry name" value="RNase_CAF1"/>
</dbReference>
<evidence type="ECO:0000313" key="4">
    <source>
        <dbReference type="Proteomes" id="UP001418222"/>
    </source>
</evidence>
<evidence type="ECO:0000313" key="3">
    <source>
        <dbReference type="EMBL" id="KAK8926165.1"/>
    </source>
</evidence>